<reference evidence="6" key="1">
    <citation type="journal article" date="2022" name="J Environ Chem Eng">
        <title>Biodegradation of petroleum oil using a constructed nonpathogenic and heavy metal-tolerant bacterial consortium isolated from marine sponges.</title>
        <authorList>
            <person name="Dechsakulwatana C."/>
            <person name="Rungsihiranrut A."/>
            <person name="Muangchinda C."/>
            <person name="Ningthoujam R."/>
            <person name="Klankeo P."/>
            <person name="Pinyakong O."/>
        </authorList>
    </citation>
    <scope>NUCLEOTIDE SEQUENCE [LARGE SCALE GENOMIC DNA]</scope>
    <source>
        <strain evidence="6">MO2-4</strain>
    </source>
</reference>
<evidence type="ECO:0000256" key="4">
    <source>
        <dbReference type="SAM" id="SignalP"/>
    </source>
</evidence>
<organism evidence="5 6">
    <name type="scientific">Sphingobium naphthae</name>
    <dbReference type="NCBI Taxonomy" id="1886786"/>
    <lineage>
        <taxon>Bacteria</taxon>
        <taxon>Pseudomonadati</taxon>
        <taxon>Pseudomonadota</taxon>
        <taxon>Alphaproteobacteria</taxon>
        <taxon>Sphingomonadales</taxon>
        <taxon>Sphingomonadaceae</taxon>
        <taxon>Sphingobium</taxon>
    </lineage>
</organism>
<evidence type="ECO:0000313" key="6">
    <source>
        <dbReference type="Proteomes" id="UP001185984"/>
    </source>
</evidence>
<feature type="chain" id="PRO_5047455257" description="TonB-dependent receptor" evidence="4">
    <location>
        <begin position="21"/>
        <end position="387"/>
    </location>
</feature>
<dbReference type="Proteomes" id="UP001185984">
    <property type="component" value="Unassembled WGS sequence"/>
</dbReference>
<protein>
    <recommendedName>
        <fullName evidence="7">TonB-dependent receptor</fullName>
    </recommendedName>
</protein>
<dbReference type="SUPFAM" id="SSF56935">
    <property type="entry name" value="Porins"/>
    <property type="match status" value="1"/>
</dbReference>
<keyword evidence="4" id="KW-0732">Signal</keyword>
<keyword evidence="3" id="KW-0998">Cell outer membrane</keyword>
<dbReference type="InterPro" id="IPR036942">
    <property type="entry name" value="Beta-barrel_TonB_sf"/>
</dbReference>
<sequence length="387" mass="41408">MIGRIAGAVLLAGFCPAAQAQIHSIDQTARFSLKPPVRMTLLRPDDRAAARPAGLDLRQTPPPREEAAVDVRVVRQTLQFSQQRASGTLAIGPIAPHLSRTRVRTIEVEGLLPIDKRARLRLGWSGAKYSNRNANVTAAYSNANLRAKDWFQPHAALLWSARADLELQAGYDEALLGYADVGMSGPLALTREDFRRVQSMLRPERHRRMRVGANWTAAPGTSIGIDLYGGRLDDRLSFGAGGALPVNHGSADVQGGVISASRQLGPTIRCALRYALTRVDRLGGGAAQEAQLAAEGQWQAGPWRASLHAARSSAPALLTGPDADDRALRLSAAIAYQPPRAPGMTLALRLADPDRLASSSFMGEGAPLGVRAQDQARSLLLSAKLAL</sequence>
<evidence type="ECO:0008006" key="7">
    <source>
        <dbReference type="Google" id="ProtNLM"/>
    </source>
</evidence>
<feature type="signal peptide" evidence="4">
    <location>
        <begin position="1"/>
        <end position="20"/>
    </location>
</feature>
<proteinExistence type="predicted"/>
<accession>A0ABU3ZZ59</accession>
<comment type="caution">
    <text evidence="5">The sequence shown here is derived from an EMBL/GenBank/DDBJ whole genome shotgun (WGS) entry which is preliminary data.</text>
</comment>
<evidence type="ECO:0000256" key="1">
    <source>
        <dbReference type="ARBA" id="ARBA00004442"/>
    </source>
</evidence>
<evidence type="ECO:0000256" key="2">
    <source>
        <dbReference type="ARBA" id="ARBA00023136"/>
    </source>
</evidence>
<dbReference type="EMBL" id="JAPTHD010000006">
    <property type="protein sequence ID" value="MDV5824814.1"/>
    <property type="molecule type" value="Genomic_DNA"/>
</dbReference>
<keyword evidence="6" id="KW-1185">Reference proteome</keyword>
<name>A0ABU3ZZ59_9SPHN</name>
<keyword evidence="2" id="KW-0472">Membrane</keyword>
<gene>
    <name evidence="5" type="ORF">O0R41_14505</name>
</gene>
<evidence type="ECO:0000256" key="3">
    <source>
        <dbReference type="ARBA" id="ARBA00023237"/>
    </source>
</evidence>
<dbReference type="Gene3D" id="2.40.170.20">
    <property type="entry name" value="TonB-dependent receptor, beta-barrel domain"/>
    <property type="match status" value="1"/>
</dbReference>
<dbReference type="RefSeq" id="WP_317517462.1">
    <property type="nucleotide sequence ID" value="NZ_JAPTHD010000006.1"/>
</dbReference>
<comment type="subcellular location">
    <subcellularLocation>
        <location evidence="1">Cell outer membrane</location>
    </subcellularLocation>
</comment>
<evidence type="ECO:0000313" key="5">
    <source>
        <dbReference type="EMBL" id="MDV5824814.1"/>
    </source>
</evidence>